<feature type="region of interest" description="Disordered" evidence="1">
    <location>
        <begin position="569"/>
        <end position="594"/>
    </location>
</feature>
<evidence type="ECO:0000313" key="2">
    <source>
        <dbReference type="EMBL" id="JAB86892.1"/>
    </source>
</evidence>
<organism evidence="2">
    <name type="scientific">Ceratitis capitata</name>
    <name type="common">Mediterranean fruit fly</name>
    <name type="synonym">Tephritis capitata</name>
    <dbReference type="NCBI Taxonomy" id="7213"/>
    <lineage>
        <taxon>Eukaryota</taxon>
        <taxon>Metazoa</taxon>
        <taxon>Ecdysozoa</taxon>
        <taxon>Arthropoda</taxon>
        <taxon>Hexapoda</taxon>
        <taxon>Insecta</taxon>
        <taxon>Pterygota</taxon>
        <taxon>Neoptera</taxon>
        <taxon>Endopterygota</taxon>
        <taxon>Diptera</taxon>
        <taxon>Brachycera</taxon>
        <taxon>Muscomorpha</taxon>
        <taxon>Tephritoidea</taxon>
        <taxon>Tephritidae</taxon>
        <taxon>Ceratitis</taxon>
        <taxon>Ceratitis</taxon>
    </lineage>
</organism>
<name>W8ALR3_CERCA</name>
<reference evidence="2" key="1">
    <citation type="submission" date="2013-07" db="EMBL/GenBank/DDBJ databases">
        <authorList>
            <person name="Geib S."/>
        </authorList>
    </citation>
    <scope>NUCLEOTIDE SEQUENCE</scope>
</reference>
<accession>W8ALR3</accession>
<protein>
    <recommendedName>
        <fullName evidence="3">Vezatin</fullName>
    </recommendedName>
</protein>
<reference evidence="2" key="2">
    <citation type="journal article" date="2014" name="BMC Genomics">
        <title>A genomic perspective to assessing quality of mass-reared SIT flies used in Mediterranean fruit fly (Ceratitis capitata) eradication in California.</title>
        <authorList>
            <person name="Calla B."/>
            <person name="Hall B."/>
            <person name="Hou S."/>
            <person name="Geib S.M."/>
        </authorList>
    </citation>
    <scope>NUCLEOTIDE SEQUENCE</scope>
</reference>
<dbReference type="OrthoDB" id="7762224at2759"/>
<evidence type="ECO:0000256" key="1">
    <source>
        <dbReference type="SAM" id="MobiDB-lite"/>
    </source>
</evidence>
<proteinExistence type="evidence at transcript level"/>
<evidence type="ECO:0008006" key="3">
    <source>
        <dbReference type="Google" id="ProtNLM"/>
    </source>
</evidence>
<dbReference type="EMBL" id="GAMC01019663">
    <property type="protein sequence ID" value="JAB86892.1"/>
    <property type="molecule type" value="mRNA"/>
</dbReference>
<sequence length="647" mass="73998">MRICGLHNRTTSPNAGGRASAIESFFQPQFRTQFADEVKQKQAISDHLINKILFSKRLLVDHVEALEQCLRHVKQPVVSPDQTDTSGTAATSSATERIAYAQTNTEIFTARNTCILLGTTILEHFVTPKWLRLTLVPSLLLTTGFSAVYMIKNIFIFRNKIVEGELDSLIRTIDEFGNCIRRNMTYFNEILIMKQQELIESRQIERAWDCITSAKEVTEILYDATRKLEAQYPLPARFAQYYSPMEELRECEYFKNNVTDYSPKHIKDFHNIFAYVQSQFLLRLALTISTKPSISELNAELVKIDCLIRQLVQEEENHFRNLAIELNKRKQLELEALNATKAMQNRSSPVAVLQDSSLKLSACMVAVAGECQALDITLQRLTETEAEQKDNAKQLLQVANNMRAIESALSVCFDDFQRLMLVYNKFLNSNLDNQEHPTAAENESSAANNDEFPESFLRVEISQNHNDSNNRDDFYAYMYDEQQAQAEREQQEADVRAQSSTDRDMEILNFEKRITKGKFRPVLKQLKDRIDPIRNEMLEKERQVLAAKGINVDDFFGKEENTRTIEGVKPQNNASSIVAEHNDDGTSDSEGSADLELQRSNKKLKDRDNFAEMRNFLAQKQAINIFKLDATAPITTTGDEEILESEC</sequence>
<dbReference type="AlphaFoldDB" id="W8ALR3"/>